<gene>
    <name evidence="1" type="ORF">BDN72DRAFT_868154</name>
</gene>
<name>A0ACD3BBU4_9AGAR</name>
<proteinExistence type="predicted"/>
<dbReference type="EMBL" id="ML208264">
    <property type="protein sequence ID" value="TFK75087.1"/>
    <property type="molecule type" value="Genomic_DNA"/>
</dbReference>
<keyword evidence="2" id="KW-1185">Reference proteome</keyword>
<dbReference type="Proteomes" id="UP000308600">
    <property type="component" value="Unassembled WGS sequence"/>
</dbReference>
<organism evidence="1 2">
    <name type="scientific">Pluteus cervinus</name>
    <dbReference type="NCBI Taxonomy" id="181527"/>
    <lineage>
        <taxon>Eukaryota</taxon>
        <taxon>Fungi</taxon>
        <taxon>Dikarya</taxon>
        <taxon>Basidiomycota</taxon>
        <taxon>Agaricomycotina</taxon>
        <taxon>Agaricomycetes</taxon>
        <taxon>Agaricomycetidae</taxon>
        <taxon>Agaricales</taxon>
        <taxon>Pluteineae</taxon>
        <taxon>Pluteaceae</taxon>
        <taxon>Pluteus</taxon>
    </lineage>
</organism>
<accession>A0ACD3BBU4</accession>
<evidence type="ECO:0000313" key="2">
    <source>
        <dbReference type="Proteomes" id="UP000308600"/>
    </source>
</evidence>
<protein>
    <submittedName>
        <fullName evidence="1">Cytochrome P450</fullName>
    </submittedName>
</protein>
<sequence length="482" mass="54607">MVDYISLVVCASLLVISYVVKFRQGRHRLPLPPGPKPWPLIGNVLDMPMSTGWHTYAKWSKIYSSGILYASALGQKLIIVNSLEDAEQLLDERAGNTSDRPFLPMITLMGMDAHTALMKLLHQGLRKEVLTSYHHIYEKKAMELMHKLAKDPVHFSDHCRAYGPSIVMDIFYGYDLVDNDDPLWVESVYVLTESTNALLPGVFMVNTFPFLRHLPRWFPGAGFHDWALNMKKILRHMRDTPFDFALKNFSNGLGKPSLVIEWLQEDNGDETYEEVVREVAAGAFEAGIDSSSAAMDTLLLALTLNPEVQRKAQEEIRQIVGTTRLPTLRDRPFMPYLEAIYRETLRWAPPPPLGVPHATTEDDVYNGYLIPAGTFIMANIWAMTRNEKKYPEPELFRPERFLNPDGTLNDDDRVLAFGFGRRLCAGKHFASETLAMAQILASFNLSKAKDENGNEITLVDFRLGFAPPGVLHPSCSKFHMHR</sequence>
<evidence type="ECO:0000313" key="1">
    <source>
        <dbReference type="EMBL" id="TFK75087.1"/>
    </source>
</evidence>
<reference evidence="1 2" key="1">
    <citation type="journal article" date="2019" name="Nat. Ecol. Evol.">
        <title>Megaphylogeny resolves global patterns of mushroom evolution.</title>
        <authorList>
            <person name="Varga T."/>
            <person name="Krizsan K."/>
            <person name="Foldi C."/>
            <person name="Dima B."/>
            <person name="Sanchez-Garcia M."/>
            <person name="Sanchez-Ramirez S."/>
            <person name="Szollosi G.J."/>
            <person name="Szarkandi J.G."/>
            <person name="Papp V."/>
            <person name="Albert L."/>
            <person name="Andreopoulos W."/>
            <person name="Angelini C."/>
            <person name="Antonin V."/>
            <person name="Barry K.W."/>
            <person name="Bougher N.L."/>
            <person name="Buchanan P."/>
            <person name="Buyck B."/>
            <person name="Bense V."/>
            <person name="Catcheside P."/>
            <person name="Chovatia M."/>
            <person name="Cooper J."/>
            <person name="Damon W."/>
            <person name="Desjardin D."/>
            <person name="Finy P."/>
            <person name="Geml J."/>
            <person name="Haridas S."/>
            <person name="Hughes K."/>
            <person name="Justo A."/>
            <person name="Karasinski D."/>
            <person name="Kautmanova I."/>
            <person name="Kiss B."/>
            <person name="Kocsube S."/>
            <person name="Kotiranta H."/>
            <person name="LaButti K.M."/>
            <person name="Lechner B.E."/>
            <person name="Liimatainen K."/>
            <person name="Lipzen A."/>
            <person name="Lukacs Z."/>
            <person name="Mihaltcheva S."/>
            <person name="Morgado L.N."/>
            <person name="Niskanen T."/>
            <person name="Noordeloos M.E."/>
            <person name="Ohm R.A."/>
            <person name="Ortiz-Santana B."/>
            <person name="Ovrebo C."/>
            <person name="Racz N."/>
            <person name="Riley R."/>
            <person name="Savchenko A."/>
            <person name="Shiryaev A."/>
            <person name="Soop K."/>
            <person name="Spirin V."/>
            <person name="Szebenyi C."/>
            <person name="Tomsovsky M."/>
            <person name="Tulloss R.E."/>
            <person name="Uehling J."/>
            <person name="Grigoriev I.V."/>
            <person name="Vagvolgyi C."/>
            <person name="Papp T."/>
            <person name="Martin F.M."/>
            <person name="Miettinen O."/>
            <person name="Hibbett D.S."/>
            <person name="Nagy L.G."/>
        </authorList>
    </citation>
    <scope>NUCLEOTIDE SEQUENCE [LARGE SCALE GENOMIC DNA]</scope>
    <source>
        <strain evidence="1 2">NL-1719</strain>
    </source>
</reference>